<comment type="caution">
    <text evidence="4">The sequence shown here is derived from an EMBL/GenBank/DDBJ whole genome shotgun (WGS) entry which is preliminary data.</text>
</comment>
<dbReference type="PANTHER" id="PTHR41251:SF1">
    <property type="entry name" value="NON-HOMOLOGOUS END JOINING PROTEIN KU"/>
    <property type="match status" value="1"/>
</dbReference>
<keyword evidence="5" id="KW-1185">Reference proteome</keyword>
<evidence type="ECO:0000259" key="3">
    <source>
        <dbReference type="SMART" id="SM00559"/>
    </source>
</evidence>
<dbReference type="InterPro" id="IPR009187">
    <property type="entry name" value="Prok_Ku"/>
</dbReference>
<dbReference type="InterPro" id="IPR016194">
    <property type="entry name" value="SPOC-like_C_dom_sf"/>
</dbReference>
<keyword evidence="1" id="KW-0238">DNA-binding</keyword>
<dbReference type="InterPro" id="IPR006164">
    <property type="entry name" value="DNA_bd_Ku70/Ku80"/>
</dbReference>
<keyword evidence="2" id="KW-0233">DNA recombination</keyword>
<name>A0A919LA82_9ACTN</name>
<dbReference type="PANTHER" id="PTHR41251">
    <property type="entry name" value="NON-HOMOLOGOUS END JOINING PROTEIN KU"/>
    <property type="match status" value="1"/>
</dbReference>
<dbReference type="SUPFAM" id="SSF100939">
    <property type="entry name" value="SPOC domain-like"/>
    <property type="match status" value="1"/>
</dbReference>
<accession>A0A919LA82</accession>
<dbReference type="SMART" id="SM00559">
    <property type="entry name" value="Ku78"/>
    <property type="match status" value="1"/>
</dbReference>
<organism evidence="4 5">
    <name type="scientific">Streptomyces xanthophaeus</name>
    <dbReference type="NCBI Taxonomy" id="67385"/>
    <lineage>
        <taxon>Bacteria</taxon>
        <taxon>Bacillati</taxon>
        <taxon>Actinomycetota</taxon>
        <taxon>Actinomycetes</taxon>
        <taxon>Kitasatosporales</taxon>
        <taxon>Streptomycetaceae</taxon>
        <taxon>Streptomyces</taxon>
    </lineage>
</organism>
<dbReference type="Pfam" id="PF02735">
    <property type="entry name" value="Ku"/>
    <property type="match status" value="1"/>
</dbReference>
<proteinExistence type="predicted"/>
<dbReference type="Proteomes" id="UP000600026">
    <property type="component" value="Unassembled WGS sequence"/>
</dbReference>
<reference evidence="4" key="1">
    <citation type="submission" date="2020-09" db="EMBL/GenBank/DDBJ databases">
        <title>Whole genome shotgun sequence of Streptomyces xanthophaeus NBRC 12829.</title>
        <authorList>
            <person name="Komaki H."/>
            <person name="Tamura T."/>
        </authorList>
    </citation>
    <scope>NUCLEOTIDE SEQUENCE</scope>
    <source>
        <strain evidence="4">NBRC 12829</strain>
    </source>
</reference>
<evidence type="ECO:0000256" key="2">
    <source>
        <dbReference type="ARBA" id="ARBA00023172"/>
    </source>
</evidence>
<dbReference type="AlphaFoldDB" id="A0A919LA82"/>
<dbReference type="Gene3D" id="2.40.290.10">
    <property type="match status" value="1"/>
</dbReference>
<evidence type="ECO:0000256" key="1">
    <source>
        <dbReference type="ARBA" id="ARBA00023125"/>
    </source>
</evidence>
<dbReference type="GO" id="GO:0006310">
    <property type="term" value="P:DNA recombination"/>
    <property type="evidence" value="ECO:0007669"/>
    <property type="project" value="UniProtKB-KW"/>
</dbReference>
<dbReference type="GO" id="GO:0006303">
    <property type="term" value="P:double-strand break repair via nonhomologous end joining"/>
    <property type="evidence" value="ECO:0007669"/>
    <property type="project" value="InterPro"/>
</dbReference>
<feature type="domain" description="Ku" evidence="3">
    <location>
        <begin position="3"/>
        <end position="116"/>
    </location>
</feature>
<gene>
    <name evidence="4" type="ORF">Sxan_28970</name>
</gene>
<evidence type="ECO:0000313" key="4">
    <source>
        <dbReference type="EMBL" id="GHI85533.1"/>
    </source>
</evidence>
<protein>
    <recommendedName>
        <fullName evidence="3">Ku domain-containing protein</fullName>
    </recommendedName>
</protein>
<sequence length="125" mass="13767">MTGTFVAITDADLDNMPLPTAKAIEIVAFVPADSIDPIQIGASYYLAADGVGAKPYELQGQALQRSSKVAVAKFAMRDRDRLGLLRVMDKVIVPHGLRWCECVRWWHRMGVSCDRTAAPAHVAQW</sequence>
<dbReference type="EMBL" id="BNEE01000006">
    <property type="protein sequence ID" value="GHI85533.1"/>
    <property type="molecule type" value="Genomic_DNA"/>
</dbReference>
<evidence type="ECO:0000313" key="5">
    <source>
        <dbReference type="Proteomes" id="UP000600026"/>
    </source>
</evidence>
<dbReference type="GO" id="GO:0003690">
    <property type="term" value="F:double-stranded DNA binding"/>
    <property type="evidence" value="ECO:0007669"/>
    <property type="project" value="TreeGrafter"/>
</dbReference>